<name>A0AAU9VUA5_9CNID</name>
<dbReference type="Proteomes" id="UP001159428">
    <property type="component" value="Unassembled WGS sequence"/>
</dbReference>
<dbReference type="AlphaFoldDB" id="A0AAU9VUA5"/>
<protein>
    <submittedName>
        <fullName evidence="1">Uncharacterized protein</fullName>
    </submittedName>
</protein>
<evidence type="ECO:0000313" key="1">
    <source>
        <dbReference type="EMBL" id="CAH3036672.1"/>
    </source>
</evidence>
<sequence length="231" mass="26754">MEHIPDSFFHEDVKIRGHQYLVFTSDKQLTFKLCQKPFIQLLTLNAFVKNDDHMKQVPLIFIIMSGRKRRDYKVLLDAVTSILPHPPGVTKVCWISKKLFGALSARNSQMCSLKGVHSTGQKPYGESKRLAAQSEILSMYHLLPQIREIQTCTVRFRTKLVQGLGIQDAYRNDGGTHQFIRQVMALPYLPAEKIEMRFHQLQQQATVRPLQDFCSYMHENWISSQTFQTQT</sequence>
<gene>
    <name evidence="1" type="ORF">PMEA_00017038</name>
</gene>
<evidence type="ECO:0000313" key="2">
    <source>
        <dbReference type="Proteomes" id="UP001159428"/>
    </source>
</evidence>
<comment type="caution">
    <text evidence="1">The sequence shown here is derived from an EMBL/GenBank/DDBJ whole genome shotgun (WGS) entry which is preliminary data.</text>
</comment>
<accession>A0AAU9VUA5</accession>
<dbReference type="EMBL" id="CALNXJ010000003">
    <property type="protein sequence ID" value="CAH3036672.1"/>
    <property type="molecule type" value="Genomic_DNA"/>
</dbReference>
<keyword evidence="2" id="KW-1185">Reference proteome</keyword>
<reference evidence="1 2" key="1">
    <citation type="submission" date="2022-05" db="EMBL/GenBank/DDBJ databases">
        <authorList>
            <consortium name="Genoscope - CEA"/>
            <person name="William W."/>
        </authorList>
    </citation>
    <scope>NUCLEOTIDE SEQUENCE [LARGE SCALE GENOMIC DNA]</scope>
</reference>
<proteinExistence type="predicted"/>
<organism evidence="1 2">
    <name type="scientific">Pocillopora meandrina</name>
    <dbReference type="NCBI Taxonomy" id="46732"/>
    <lineage>
        <taxon>Eukaryota</taxon>
        <taxon>Metazoa</taxon>
        <taxon>Cnidaria</taxon>
        <taxon>Anthozoa</taxon>
        <taxon>Hexacorallia</taxon>
        <taxon>Scleractinia</taxon>
        <taxon>Astrocoeniina</taxon>
        <taxon>Pocilloporidae</taxon>
        <taxon>Pocillopora</taxon>
    </lineage>
</organism>